<dbReference type="EMBL" id="JAAQHG020000004">
    <property type="protein sequence ID" value="KAL1589766.1"/>
    <property type="molecule type" value="Genomic_DNA"/>
</dbReference>
<comment type="caution">
    <text evidence="2">The sequence shown here is derived from an EMBL/GenBank/DDBJ whole genome shotgun (WGS) entry which is preliminary data.</text>
</comment>
<gene>
    <name evidence="2" type="ORF">WHR41_01611</name>
</gene>
<proteinExistence type="predicted"/>
<dbReference type="GeneID" id="96003055"/>
<name>A0AB34L0R2_9PEZI</name>
<evidence type="ECO:0000256" key="1">
    <source>
        <dbReference type="SAM" id="MobiDB-lite"/>
    </source>
</evidence>
<feature type="region of interest" description="Disordered" evidence="1">
    <location>
        <begin position="298"/>
        <end position="317"/>
    </location>
</feature>
<organism evidence="2 3">
    <name type="scientific">Cladosporium halotolerans</name>
    <dbReference type="NCBI Taxonomy" id="1052096"/>
    <lineage>
        <taxon>Eukaryota</taxon>
        <taxon>Fungi</taxon>
        <taxon>Dikarya</taxon>
        <taxon>Ascomycota</taxon>
        <taxon>Pezizomycotina</taxon>
        <taxon>Dothideomycetes</taxon>
        <taxon>Dothideomycetidae</taxon>
        <taxon>Cladosporiales</taxon>
        <taxon>Cladosporiaceae</taxon>
        <taxon>Cladosporium</taxon>
    </lineage>
</organism>
<feature type="region of interest" description="Disordered" evidence="1">
    <location>
        <begin position="254"/>
        <end position="287"/>
    </location>
</feature>
<feature type="compositionally biased region" description="Polar residues" evidence="1">
    <location>
        <begin position="307"/>
        <end position="317"/>
    </location>
</feature>
<dbReference type="Proteomes" id="UP000803884">
    <property type="component" value="Unassembled WGS sequence"/>
</dbReference>
<sequence>MVTAAEAFSAENSHHVFDKHTLLHFRSYISGLKTQPITISKCGLVGDMIESYAAACVESPELRSFTWARSVDLLRSTLNDFISTKEFFFHLPGHMPFVKATFCHSTLQSPTELSVELVFDWNPLLIEFDGLQNVYHENRAFALKPYLSEGLLVEFDTEFGSLLPWDEREQQFKGHWPPILASMAGAERLESFTMPLNMTAQATMSFPGNMLFERTIRLAIPITIKRKPETCSGYAEQSDSPAVRRPAYSYTTMSPLKLSSTNTTPLATSRRWDAQNDGRTGNPPSYKEISDLLKRKAEARAGPTSPLRLNSLSLAQL</sequence>
<protein>
    <submittedName>
        <fullName evidence="2">Uncharacterized protein</fullName>
    </submittedName>
</protein>
<feature type="compositionally biased region" description="Polar residues" evidence="1">
    <location>
        <begin position="254"/>
        <end position="267"/>
    </location>
</feature>
<reference evidence="2 3" key="1">
    <citation type="journal article" date="2020" name="Microbiol. Resour. Announc.">
        <title>Draft Genome Sequence of a Cladosporium Species Isolated from the Mesophotic Ascidian Didemnum maculosum.</title>
        <authorList>
            <person name="Gioti A."/>
            <person name="Siaperas R."/>
            <person name="Nikolaivits E."/>
            <person name="Le Goff G."/>
            <person name="Ouazzani J."/>
            <person name="Kotoulas G."/>
            <person name="Topakas E."/>
        </authorList>
    </citation>
    <scope>NUCLEOTIDE SEQUENCE [LARGE SCALE GENOMIC DNA]</scope>
    <source>
        <strain evidence="2 3">TM138-S3</strain>
    </source>
</reference>
<evidence type="ECO:0000313" key="2">
    <source>
        <dbReference type="EMBL" id="KAL1589766.1"/>
    </source>
</evidence>
<keyword evidence="3" id="KW-1185">Reference proteome</keyword>
<evidence type="ECO:0000313" key="3">
    <source>
        <dbReference type="Proteomes" id="UP000803884"/>
    </source>
</evidence>
<dbReference type="RefSeq" id="XP_069232871.1">
    <property type="nucleotide sequence ID" value="XM_069370217.1"/>
</dbReference>
<accession>A0AB34L0R2</accession>
<dbReference type="AlphaFoldDB" id="A0AB34L0R2"/>